<gene>
    <name evidence="3" type="ORF">NQU54_33235</name>
</gene>
<dbReference type="Proteomes" id="UP001142400">
    <property type="component" value="Unassembled WGS sequence"/>
</dbReference>
<accession>A0A9X2RWZ6</accession>
<dbReference type="InterPro" id="IPR051267">
    <property type="entry name" value="STEAP_metalloreductase"/>
</dbReference>
<dbReference type="SUPFAM" id="SSF51735">
    <property type="entry name" value="NAD(P)-binding Rossmann-fold domains"/>
    <property type="match status" value="1"/>
</dbReference>
<dbReference type="RefSeq" id="WP_257634263.1">
    <property type="nucleotide sequence ID" value="NZ_JANIIC010000048.1"/>
</dbReference>
<dbReference type="PANTHER" id="PTHR14239:SF10">
    <property type="entry name" value="REDUCTASE"/>
    <property type="match status" value="1"/>
</dbReference>
<keyword evidence="1" id="KW-0560">Oxidoreductase</keyword>
<evidence type="ECO:0000256" key="1">
    <source>
        <dbReference type="ARBA" id="ARBA00023002"/>
    </source>
</evidence>
<proteinExistence type="predicted"/>
<organism evidence="3 4">
    <name type="scientific">Streptomyces malaysiensis subsp. samsunensis</name>
    <dbReference type="NCBI Taxonomy" id="459658"/>
    <lineage>
        <taxon>Bacteria</taxon>
        <taxon>Bacillati</taxon>
        <taxon>Actinomycetota</taxon>
        <taxon>Actinomycetes</taxon>
        <taxon>Kitasatosporales</taxon>
        <taxon>Streptomycetaceae</taxon>
        <taxon>Streptomyces</taxon>
        <taxon>Streptomyces violaceusniger group</taxon>
    </lineage>
</organism>
<evidence type="ECO:0000313" key="3">
    <source>
        <dbReference type="EMBL" id="MCQ8833787.1"/>
    </source>
</evidence>
<protein>
    <submittedName>
        <fullName evidence="3">NAD(P)-binding domain-containing protein</fullName>
    </submittedName>
</protein>
<dbReference type="InterPro" id="IPR036291">
    <property type="entry name" value="NAD(P)-bd_dom_sf"/>
</dbReference>
<evidence type="ECO:0000313" key="4">
    <source>
        <dbReference type="Proteomes" id="UP001142400"/>
    </source>
</evidence>
<evidence type="ECO:0000259" key="2">
    <source>
        <dbReference type="Pfam" id="PF03807"/>
    </source>
</evidence>
<dbReference type="InterPro" id="IPR028939">
    <property type="entry name" value="P5C_Rdtase_cat_N"/>
</dbReference>
<name>A0A9X2RWZ6_STRMQ</name>
<keyword evidence="4" id="KW-1185">Reference proteome</keyword>
<feature type="domain" description="Pyrroline-5-carboxylate reductase catalytic N-terminal" evidence="2">
    <location>
        <begin position="4"/>
        <end position="92"/>
    </location>
</feature>
<sequence>MTTLGFIGAGSVAGQVARKAVTLGYDVILSNARGPETLADLIAELGPTARAATVIQTAQDADVVMAGIPMAAYRDLPVAPLRGKIVIDAINYYPPRDGHIPALDTGETTTSGLVQQHLEGAEVAKGFNHIAAADITTDGRPSGTPGRRALTTASDFPKAAAFVTELYDRFGFDTVNLGPLSESWRAEFGRPAFLAAVGTADLRARLAEAPRIV</sequence>
<dbReference type="EMBL" id="JANIIC010000048">
    <property type="protein sequence ID" value="MCQ8833787.1"/>
    <property type="molecule type" value="Genomic_DNA"/>
</dbReference>
<dbReference type="GO" id="GO:0016491">
    <property type="term" value="F:oxidoreductase activity"/>
    <property type="evidence" value="ECO:0007669"/>
    <property type="project" value="UniProtKB-KW"/>
</dbReference>
<reference evidence="3" key="1">
    <citation type="submission" date="2022-06" db="EMBL/GenBank/DDBJ databases">
        <title>WGS of actinobacteria.</title>
        <authorList>
            <person name="Thawai C."/>
        </authorList>
    </citation>
    <scope>NUCLEOTIDE SEQUENCE</scope>
    <source>
        <strain evidence="3">DSM 42010</strain>
    </source>
</reference>
<dbReference type="PANTHER" id="PTHR14239">
    <property type="entry name" value="DUDULIN-RELATED"/>
    <property type="match status" value="1"/>
</dbReference>
<dbReference type="AlphaFoldDB" id="A0A9X2RWZ6"/>
<dbReference type="Pfam" id="PF03807">
    <property type="entry name" value="F420_oxidored"/>
    <property type="match status" value="1"/>
</dbReference>
<dbReference type="Gene3D" id="3.40.50.720">
    <property type="entry name" value="NAD(P)-binding Rossmann-like Domain"/>
    <property type="match status" value="1"/>
</dbReference>
<comment type="caution">
    <text evidence="3">The sequence shown here is derived from an EMBL/GenBank/DDBJ whole genome shotgun (WGS) entry which is preliminary data.</text>
</comment>